<dbReference type="Gene3D" id="3.90.105.10">
    <property type="entry name" value="Molybdopterin biosynthesis moea protein, domain 2"/>
    <property type="match status" value="1"/>
</dbReference>
<dbReference type="InterPro" id="IPR036425">
    <property type="entry name" value="MoaB/Mog-like_dom_sf"/>
</dbReference>
<dbReference type="GO" id="GO:0072579">
    <property type="term" value="P:glycine receptor clustering"/>
    <property type="evidence" value="ECO:0007669"/>
    <property type="project" value="TreeGrafter"/>
</dbReference>
<gene>
    <name evidence="16" type="primary">CSON007218</name>
</gene>
<keyword evidence="12" id="KW-0511">Multifunctional enzyme</keyword>
<dbReference type="GO" id="GO:0046872">
    <property type="term" value="F:metal ion binding"/>
    <property type="evidence" value="ECO:0007669"/>
    <property type="project" value="UniProtKB-UniRule"/>
</dbReference>
<keyword evidence="8" id="KW-0547">Nucleotide-binding</keyword>
<comment type="similarity">
    <text evidence="3">In the N-terminal section; belongs to the MoaB/Mog family.</text>
</comment>
<dbReference type="GO" id="GO:0099634">
    <property type="term" value="C:postsynaptic specialization membrane"/>
    <property type="evidence" value="ECO:0007669"/>
    <property type="project" value="GOC"/>
</dbReference>
<dbReference type="InterPro" id="IPR008284">
    <property type="entry name" value="MoCF_biosynth_CS"/>
</dbReference>
<dbReference type="FunFam" id="2.40.340.10:FF:000007">
    <property type="entry name" value="Molybdopterin molybdenumtransferase"/>
    <property type="match status" value="1"/>
</dbReference>
<evidence type="ECO:0000256" key="9">
    <source>
        <dbReference type="ARBA" id="ARBA00022840"/>
    </source>
</evidence>
<dbReference type="PANTHER" id="PTHR10192:SF5">
    <property type="entry name" value="GEPHYRIN"/>
    <property type="match status" value="1"/>
</dbReference>
<accession>A0A336MUD7</accession>
<dbReference type="SUPFAM" id="SSF63867">
    <property type="entry name" value="MoeA C-terminal domain-like"/>
    <property type="match status" value="1"/>
</dbReference>
<dbReference type="Pfam" id="PF00994">
    <property type="entry name" value="MoCF_biosynth"/>
    <property type="match status" value="2"/>
</dbReference>
<evidence type="ECO:0000256" key="14">
    <source>
        <dbReference type="SAM" id="MobiDB-lite"/>
    </source>
</evidence>
<evidence type="ECO:0000259" key="15">
    <source>
        <dbReference type="SMART" id="SM00852"/>
    </source>
</evidence>
<dbReference type="InterPro" id="IPR036688">
    <property type="entry name" value="MoeA_C_domain_IV_sf"/>
</dbReference>
<evidence type="ECO:0000256" key="3">
    <source>
        <dbReference type="ARBA" id="ARBA00007589"/>
    </source>
</evidence>
<comment type="similarity">
    <text evidence="13">Belongs to the MoeA family.</text>
</comment>
<dbReference type="InterPro" id="IPR036135">
    <property type="entry name" value="MoeA_linker/N_sf"/>
</dbReference>
<dbReference type="Gene3D" id="2.40.340.10">
    <property type="entry name" value="MoeA, C-terminal, domain IV"/>
    <property type="match status" value="1"/>
</dbReference>
<evidence type="ECO:0000256" key="10">
    <source>
        <dbReference type="ARBA" id="ARBA00022842"/>
    </source>
</evidence>
<dbReference type="VEuPathDB" id="VectorBase:CSON007218"/>
<dbReference type="GO" id="GO:0098970">
    <property type="term" value="P:postsynaptic neurotransmitter receptor diffusion trapping"/>
    <property type="evidence" value="ECO:0007669"/>
    <property type="project" value="TreeGrafter"/>
</dbReference>
<feature type="domain" description="MoaB/Mog" evidence="15">
    <location>
        <begin position="385"/>
        <end position="526"/>
    </location>
</feature>
<comment type="catalytic activity">
    <reaction evidence="13">
        <text>molybdopterin + ATP + H(+) = adenylyl-molybdopterin + diphosphate</text>
        <dbReference type="Rhea" id="RHEA:31331"/>
        <dbReference type="ChEBI" id="CHEBI:15378"/>
        <dbReference type="ChEBI" id="CHEBI:30616"/>
        <dbReference type="ChEBI" id="CHEBI:33019"/>
        <dbReference type="ChEBI" id="CHEBI:58698"/>
        <dbReference type="ChEBI" id="CHEBI:62727"/>
    </reaction>
</comment>
<dbReference type="CDD" id="cd00886">
    <property type="entry name" value="MogA_MoaB"/>
    <property type="match status" value="1"/>
</dbReference>
<evidence type="ECO:0000256" key="2">
    <source>
        <dbReference type="ARBA" id="ARBA00005046"/>
    </source>
</evidence>
<dbReference type="InterPro" id="IPR005111">
    <property type="entry name" value="MoeA_C_domain_IV"/>
</dbReference>
<dbReference type="FunFam" id="2.170.190.11:FF:000001">
    <property type="entry name" value="Molybdopterin molybdenumtransferase"/>
    <property type="match status" value="1"/>
</dbReference>
<evidence type="ECO:0000256" key="6">
    <source>
        <dbReference type="ARBA" id="ARBA00022679"/>
    </source>
</evidence>
<feature type="region of interest" description="Disordered" evidence="14">
    <location>
        <begin position="181"/>
        <end position="215"/>
    </location>
</feature>
<protein>
    <submittedName>
        <fullName evidence="16">CSON007218 protein</fullName>
    </submittedName>
</protein>
<dbReference type="PANTHER" id="PTHR10192">
    <property type="entry name" value="MOLYBDOPTERIN BIOSYNTHESIS PROTEIN"/>
    <property type="match status" value="1"/>
</dbReference>
<dbReference type="InterPro" id="IPR038987">
    <property type="entry name" value="MoeA-like"/>
</dbReference>
<evidence type="ECO:0000256" key="4">
    <source>
        <dbReference type="ARBA" id="ARBA00008339"/>
    </source>
</evidence>
<comment type="catalytic activity">
    <reaction evidence="13">
        <text>adenylyl-molybdopterin + molybdate = Mo-molybdopterin + AMP + H(+)</text>
        <dbReference type="Rhea" id="RHEA:35047"/>
        <dbReference type="ChEBI" id="CHEBI:15378"/>
        <dbReference type="ChEBI" id="CHEBI:36264"/>
        <dbReference type="ChEBI" id="CHEBI:62727"/>
        <dbReference type="ChEBI" id="CHEBI:71302"/>
        <dbReference type="ChEBI" id="CHEBI:456215"/>
    </reaction>
</comment>
<dbReference type="CDD" id="cd00887">
    <property type="entry name" value="MoeA"/>
    <property type="match status" value="1"/>
</dbReference>
<comment type="cofactor">
    <cofactor evidence="1 13">
        <name>Mg(2+)</name>
        <dbReference type="ChEBI" id="CHEBI:18420"/>
    </cofactor>
</comment>
<dbReference type="GO" id="GO:0030425">
    <property type="term" value="C:dendrite"/>
    <property type="evidence" value="ECO:0007669"/>
    <property type="project" value="TreeGrafter"/>
</dbReference>
<dbReference type="SUPFAM" id="SSF63882">
    <property type="entry name" value="MoeA N-terminal region -like"/>
    <property type="match status" value="1"/>
</dbReference>
<dbReference type="AlphaFoldDB" id="A0A336MUD7"/>
<evidence type="ECO:0000256" key="13">
    <source>
        <dbReference type="RuleBase" id="RU365090"/>
    </source>
</evidence>
<dbReference type="UniPathway" id="UPA00344"/>
<dbReference type="Gene3D" id="3.40.980.10">
    <property type="entry name" value="MoaB/Mog-like domain"/>
    <property type="match status" value="2"/>
</dbReference>
<dbReference type="SMART" id="SM00852">
    <property type="entry name" value="MoCF_biosynth"/>
    <property type="match status" value="2"/>
</dbReference>
<dbReference type="Pfam" id="PF03454">
    <property type="entry name" value="MoeA_C"/>
    <property type="match status" value="1"/>
</dbReference>
<reference evidence="16" key="1">
    <citation type="submission" date="2018-07" db="EMBL/GenBank/DDBJ databases">
        <authorList>
            <person name="Quirk P.G."/>
            <person name="Krulwich T.A."/>
        </authorList>
    </citation>
    <scope>NUCLEOTIDE SEQUENCE</scope>
</reference>
<dbReference type="GO" id="GO:0007529">
    <property type="term" value="P:establishment of synaptic specificity at neuromuscular junction"/>
    <property type="evidence" value="ECO:0007669"/>
    <property type="project" value="TreeGrafter"/>
</dbReference>
<dbReference type="PROSITE" id="PS01079">
    <property type="entry name" value="MOCF_BIOSYNTHESIS_2"/>
    <property type="match status" value="1"/>
</dbReference>
<proteinExistence type="inferred from homology"/>
<dbReference type="NCBIfam" id="TIGR00177">
    <property type="entry name" value="molyb_syn"/>
    <property type="match status" value="2"/>
</dbReference>
<dbReference type="GO" id="GO:0061599">
    <property type="term" value="F:molybdopterin molybdotransferase activity"/>
    <property type="evidence" value="ECO:0007669"/>
    <property type="project" value="UniProtKB-UniRule"/>
</dbReference>
<dbReference type="GO" id="GO:0061598">
    <property type="term" value="F:molybdopterin adenylyltransferase activity"/>
    <property type="evidence" value="ECO:0007669"/>
    <property type="project" value="UniProtKB-UniRule"/>
</dbReference>
<keyword evidence="9" id="KW-0067">ATP-binding</keyword>
<keyword evidence="7 13" id="KW-0479">Metal-binding</keyword>
<evidence type="ECO:0000256" key="12">
    <source>
        <dbReference type="ARBA" id="ARBA00023268"/>
    </source>
</evidence>
<organism evidence="16">
    <name type="scientific">Culicoides sonorensis</name>
    <name type="common">Biting midge</name>
    <dbReference type="NCBI Taxonomy" id="179676"/>
    <lineage>
        <taxon>Eukaryota</taxon>
        <taxon>Metazoa</taxon>
        <taxon>Ecdysozoa</taxon>
        <taxon>Arthropoda</taxon>
        <taxon>Hexapoda</taxon>
        <taxon>Insecta</taxon>
        <taxon>Pterygota</taxon>
        <taxon>Neoptera</taxon>
        <taxon>Endopterygota</taxon>
        <taxon>Diptera</taxon>
        <taxon>Nematocera</taxon>
        <taxon>Chironomoidea</taxon>
        <taxon>Ceratopogonidae</taxon>
        <taxon>Ceratopogoninae</taxon>
        <taxon>Culicoides</taxon>
        <taxon>Monoculicoides</taxon>
    </lineage>
</organism>
<dbReference type="GO" id="GO:0006777">
    <property type="term" value="P:Mo-molybdopterin cofactor biosynthetic process"/>
    <property type="evidence" value="ECO:0007669"/>
    <property type="project" value="UniProtKB-UniRule"/>
</dbReference>
<keyword evidence="5 13" id="KW-0500">Molybdenum</keyword>
<dbReference type="SUPFAM" id="SSF53218">
    <property type="entry name" value="Molybdenum cofactor biosynthesis proteins"/>
    <property type="match status" value="2"/>
</dbReference>
<evidence type="ECO:0000256" key="5">
    <source>
        <dbReference type="ARBA" id="ARBA00022505"/>
    </source>
</evidence>
<dbReference type="FunFam" id="3.40.980.10:FF:000001">
    <property type="entry name" value="Molybdopterin molybdenumtransferase"/>
    <property type="match status" value="1"/>
</dbReference>
<sequence>MSEYEYVVLTVSDSCYHGSATDKSGPALEELLKQNYGSTKILRGVVPDDENKIIEVLLIFADEQKANVIFTTGGTGFGPRDVTPEATRRVIHKEAPQLAYLMIANQMSNLGADQKNKMVALSRAICGIRNQTLIINLPGSVKAVTECFEAIKEVIPHAIQLIINDLSNVKSTHQYVQSGFNSHQHHHHHRHHHGHHHHAHVCPNKTNSGAPDDRNSAFPMIEVDRAQDIIFENTNKFAPLQSFASGVDIPPFRASIKDGYAVKASGGKGIKKVLGYISAGDRINTTQLKDDECFKINTGAAVPMHCDAIVQIEDTKLITEENGIEKDVEILIEPMEGLDIRDVGSDLKRATKLFAHRRPLNTVEHAVLASVGQIVAVSDWKPRIAVFSTGDELLTPESSPIEGKIFDSNTTMLTGLLKDFGFEATLTRIIKDSKEDLEHALSEAETLGCHAIISSGGVSMGDKDYIKPVLTENGFTIKFGRVNMKPGKPMTFAFNSEKRIQFYGLPGNPVSAFATFHLFVLPGLRKMSADDDEEAKIRLPIITVELLNEKYSLDSRPEYARALIVSKEGRLFAEITGNQISSRLMSVMDADVLLHLPPRTDERPFVSRGHILKASVLKHDFISRYE</sequence>
<keyword evidence="6 13" id="KW-0808">Transferase</keyword>
<dbReference type="GO" id="GO:0005829">
    <property type="term" value="C:cytosol"/>
    <property type="evidence" value="ECO:0007669"/>
    <property type="project" value="TreeGrafter"/>
</dbReference>
<dbReference type="InterPro" id="IPR001453">
    <property type="entry name" value="MoaB/Mog_dom"/>
</dbReference>
<comment type="similarity">
    <text evidence="4">In the C-terminal section; belongs to the MoeA family.</text>
</comment>
<dbReference type="Gene3D" id="2.170.190.11">
    <property type="entry name" value="Molybdopterin biosynthesis moea protein, domain 3"/>
    <property type="match status" value="1"/>
</dbReference>
<keyword evidence="11 13" id="KW-0501">Molybdenum cofactor biosynthesis</keyword>
<evidence type="ECO:0000313" key="16">
    <source>
        <dbReference type="EMBL" id="SSX33992.1"/>
    </source>
</evidence>
<comment type="function">
    <text evidence="13">Catalyzes two steps in the biosynthesis of the molybdenum cofactor. In the first step, molybdopterin is adenylated. Subsequently, molybdate is inserted into adenylated molybdopterin and AMP is released.</text>
</comment>
<name>A0A336MUD7_CULSO</name>
<comment type="pathway">
    <text evidence="2 13">Cofactor biosynthesis; molybdopterin biosynthesis.</text>
</comment>
<keyword evidence="10 13" id="KW-0460">Magnesium</keyword>
<evidence type="ECO:0000256" key="1">
    <source>
        <dbReference type="ARBA" id="ARBA00001946"/>
    </source>
</evidence>
<evidence type="ECO:0000256" key="8">
    <source>
        <dbReference type="ARBA" id="ARBA00022741"/>
    </source>
</evidence>
<feature type="domain" description="MoaB/Mog" evidence="15">
    <location>
        <begin position="7"/>
        <end position="158"/>
    </location>
</feature>
<dbReference type="EMBL" id="UFQT01002724">
    <property type="protein sequence ID" value="SSX33992.1"/>
    <property type="molecule type" value="Genomic_DNA"/>
</dbReference>
<dbReference type="Pfam" id="PF03453">
    <property type="entry name" value="MoeA_N"/>
    <property type="match status" value="1"/>
</dbReference>
<evidence type="ECO:0000256" key="11">
    <source>
        <dbReference type="ARBA" id="ARBA00023150"/>
    </source>
</evidence>
<evidence type="ECO:0000256" key="7">
    <source>
        <dbReference type="ARBA" id="ARBA00022723"/>
    </source>
</evidence>
<dbReference type="InterPro" id="IPR005110">
    <property type="entry name" value="MoeA_linker/N"/>
</dbReference>
<feature type="compositionally biased region" description="Basic residues" evidence="14">
    <location>
        <begin position="183"/>
        <end position="200"/>
    </location>
</feature>
<dbReference type="GO" id="GO:0005524">
    <property type="term" value="F:ATP binding"/>
    <property type="evidence" value="ECO:0007669"/>
    <property type="project" value="UniProtKB-UniRule"/>
</dbReference>
<dbReference type="GO" id="GO:0097112">
    <property type="term" value="P:gamma-aminobutyric acid receptor clustering"/>
    <property type="evidence" value="ECO:0007669"/>
    <property type="project" value="TreeGrafter"/>
</dbReference>
<dbReference type="OMA" id="CFKINTG"/>